<dbReference type="Pfam" id="PF00112">
    <property type="entry name" value="Peptidase_C1"/>
    <property type="match status" value="1"/>
</dbReference>
<dbReference type="SUPFAM" id="SSF54001">
    <property type="entry name" value="Cysteine proteinases"/>
    <property type="match status" value="1"/>
</dbReference>
<organism evidence="3 4">
    <name type="scientific">Coniosporium apollinis (strain CBS 100218)</name>
    <name type="common">Rock-inhabiting black yeast</name>
    <dbReference type="NCBI Taxonomy" id="1168221"/>
    <lineage>
        <taxon>Eukaryota</taxon>
        <taxon>Fungi</taxon>
        <taxon>Dikarya</taxon>
        <taxon>Ascomycota</taxon>
        <taxon>Pezizomycotina</taxon>
        <taxon>Dothideomycetes</taxon>
        <taxon>Dothideomycetes incertae sedis</taxon>
        <taxon>Coniosporium</taxon>
    </lineage>
</organism>
<dbReference type="InterPro" id="IPR038765">
    <property type="entry name" value="Papain-like_cys_pep_sf"/>
</dbReference>
<reference evidence="4" key="1">
    <citation type="submission" date="2012-06" db="EMBL/GenBank/DDBJ databases">
        <title>The genome sequence of Coniosporium apollinis CBS 100218.</title>
        <authorList>
            <consortium name="The Broad Institute Genome Sequencing Platform"/>
            <person name="Cuomo C."/>
            <person name="Gorbushina A."/>
            <person name="Noack S."/>
            <person name="Walker B."/>
            <person name="Young S.K."/>
            <person name="Zeng Q."/>
            <person name="Gargeya S."/>
            <person name="Fitzgerald M."/>
            <person name="Haas B."/>
            <person name="Abouelleil A."/>
            <person name="Alvarado L."/>
            <person name="Arachchi H.M."/>
            <person name="Berlin A.M."/>
            <person name="Chapman S.B."/>
            <person name="Goldberg J."/>
            <person name="Griggs A."/>
            <person name="Gujja S."/>
            <person name="Hansen M."/>
            <person name="Howarth C."/>
            <person name="Imamovic A."/>
            <person name="Larimer J."/>
            <person name="McCowan C."/>
            <person name="Montmayeur A."/>
            <person name="Murphy C."/>
            <person name="Neiman D."/>
            <person name="Pearson M."/>
            <person name="Priest M."/>
            <person name="Roberts A."/>
            <person name="Saif S."/>
            <person name="Shea T."/>
            <person name="Sisk P."/>
            <person name="Sykes S."/>
            <person name="Wortman J."/>
            <person name="Nusbaum C."/>
            <person name="Birren B."/>
        </authorList>
    </citation>
    <scope>NUCLEOTIDE SEQUENCE [LARGE SCALE GENOMIC DNA]</scope>
    <source>
        <strain evidence="4">CBS 100218</strain>
    </source>
</reference>
<keyword evidence="4" id="KW-1185">Reference proteome</keyword>
<dbReference type="GO" id="GO:0006508">
    <property type="term" value="P:proteolysis"/>
    <property type="evidence" value="ECO:0007669"/>
    <property type="project" value="InterPro"/>
</dbReference>
<feature type="domain" description="Peptidase C1A papain C-terminal" evidence="2">
    <location>
        <begin position="44"/>
        <end position="255"/>
    </location>
</feature>
<proteinExistence type="inferred from homology"/>
<dbReference type="SMART" id="SM00645">
    <property type="entry name" value="Pept_C1"/>
    <property type="match status" value="1"/>
</dbReference>
<evidence type="ECO:0000313" key="3">
    <source>
        <dbReference type="EMBL" id="EON61640.1"/>
    </source>
</evidence>
<dbReference type="RefSeq" id="XP_007776957.1">
    <property type="nucleotide sequence ID" value="XM_007778767.1"/>
</dbReference>
<protein>
    <recommendedName>
        <fullName evidence="2">Peptidase C1A papain C-terminal domain-containing protein</fullName>
    </recommendedName>
</protein>
<dbReference type="GO" id="GO:0008234">
    <property type="term" value="F:cysteine-type peptidase activity"/>
    <property type="evidence" value="ECO:0007669"/>
    <property type="project" value="InterPro"/>
</dbReference>
<evidence type="ECO:0000256" key="1">
    <source>
        <dbReference type="ARBA" id="ARBA00008455"/>
    </source>
</evidence>
<evidence type="ECO:0000313" key="4">
    <source>
        <dbReference type="Proteomes" id="UP000016924"/>
    </source>
</evidence>
<evidence type="ECO:0000259" key="2">
    <source>
        <dbReference type="SMART" id="SM00645"/>
    </source>
</evidence>
<dbReference type="PANTHER" id="PTHR12411">
    <property type="entry name" value="CYSTEINE PROTEASE FAMILY C1-RELATED"/>
    <property type="match status" value="1"/>
</dbReference>
<dbReference type="Proteomes" id="UP000016924">
    <property type="component" value="Unassembled WGS sequence"/>
</dbReference>
<dbReference type="OrthoDB" id="2445485at2759"/>
<dbReference type="STRING" id="1168221.R7YIB5"/>
<name>R7YIB5_CONA1</name>
<dbReference type="CDD" id="cd02619">
    <property type="entry name" value="Peptidase_C1"/>
    <property type="match status" value="1"/>
</dbReference>
<dbReference type="EMBL" id="JH767556">
    <property type="protein sequence ID" value="EON61640.1"/>
    <property type="molecule type" value="Genomic_DNA"/>
</dbReference>
<dbReference type="Gene3D" id="3.90.70.10">
    <property type="entry name" value="Cysteine proteinases"/>
    <property type="match status" value="1"/>
</dbReference>
<gene>
    <name evidence="3" type="ORF">W97_00856</name>
</gene>
<dbReference type="InterPro" id="IPR000668">
    <property type="entry name" value="Peptidase_C1A_C"/>
</dbReference>
<comment type="similarity">
    <text evidence="1">Belongs to the peptidase C1 family.</text>
</comment>
<dbReference type="GeneID" id="19898167"/>
<dbReference type="eggNOG" id="ENOG502S8PN">
    <property type="taxonomic scope" value="Eukaryota"/>
</dbReference>
<sequence>MAGAGANAANPMDQYVLNWRESPLEEKLGTPQYTLRADFDSTALPSSKDLSRYDSPVKDQGNLGSCTAFAAIAIVEHIAKRNGRASDWSELYLYYNTRAKVLGWNPNEDSGAYVSSTMVALQKYGDAREPDWPYIIARFGNLPPPAAYLRGAVNQILTTAYVPSTVAAIRAAIASGKPVDIGFICYSNFTRDPAVFTSGQIPMPSPSSFVTGGHSVTIVAYDDATRRFKFKNSWSTRFGVGGYGFLPYDYVAGYTPDAPRRKLVSDCWTVDSIEFENDHVILRGVSAPEGVEPFEMSIIDPAPPGSED</sequence>
<accession>R7YIB5</accession>
<dbReference type="HOGENOM" id="CLU_056603_3_0_1"/>
<dbReference type="InterPro" id="IPR013128">
    <property type="entry name" value="Peptidase_C1A"/>
</dbReference>
<dbReference type="AlphaFoldDB" id="R7YIB5"/>